<accession>A0ABR9RY47</accession>
<evidence type="ECO:0000256" key="5">
    <source>
        <dbReference type="ARBA" id="ARBA00023049"/>
    </source>
</evidence>
<keyword evidence="4 6" id="KW-0862">Zinc</keyword>
<dbReference type="InterPro" id="IPR051156">
    <property type="entry name" value="Mito/Outer_Membr_Metalloprot"/>
</dbReference>
<feature type="domain" description="Peptidase M48" evidence="8">
    <location>
        <begin position="211"/>
        <end position="353"/>
    </location>
</feature>
<organism evidence="10 11">
    <name type="scientific">Ramlibacter pallidus</name>
    <dbReference type="NCBI Taxonomy" id="2780087"/>
    <lineage>
        <taxon>Bacteria</taxon>
        <taxon>Pseudomonadati</taxon>
        <taxon>Pseudomonadota</taxon>
        <taxon>Betaproteobacteria</taxon>
        <taxon>Burkholderiales</taxon>
        <taxon>Comamonadaceae</taxon>
        <taxon>Ramlibacter</taxon>
    </lineage>
</organism>
<keyword evidence="2" id="KW-0479">Metal-binding</keyword>
<dbReference type="EMBL" id="JADDIV010000001">
    <property type="protein sequence ID" value="MBE7366150.1"/>
    <property type="molecule type" value="Genomic_DNA"/>
</dbReference>
<protein>
    <submittedName>
        <fullName evidence="10">M48 family metallopeptidase</fullName>
    </submittedName>
</protein>
<dbReference type="CDD" id="cd07332">
    <property type="entry name" value="M48C_Oma1_like"/>
    <property type="match status" value="1"/>
</dbReference>
<evidence type="ECO:0000259" key="8">
    <source>
        <dbReference type="Pfam" id="PF01435"/>
    </source>
</evidence>
<keyword evidence="7" id="KW-0472">Membrane</keyword>
<dbReference type="PANTHER" id="PTHR22726:SF1">
    <property type="entry name" value="METALLOENDOPEPTIDASE OMA1, MITOCHONDRIAL"/>
    <property type="match status" value="1"/>
</dbReference>
<keyword evidence="7" id="KW-0812">Transmembrane</keyword>
<dbReference type="Pfam" id="PF01435">
    <property type="entry name" value="Peptidase_M48"/>
    <property type="match status" value="1"/>
</dbReference>
<evidence type="ECO:0000313" key="10">
    <source>
        <dbReference type="EMBL" id="MBE7366150.1"/>
    </source>
</evidence>
<dbReference type="Pfam" id="PF23368">
    <property type="entry name" value="DUF7092"/>
    <property type="match status" value="1"/>
</dbReference>
<feature type="transmembrane region" description="Helical" evidence="7">
    <location>
        <begin position="110"/>
        <end position="131"/>
    </location>
</feature>
<evidence type="ECO:0000256" key="6">
    <source>
        <dbReference type="RuleBase" id="RU003983"/>
    </source>
</evidence>
<dbReference type="InterPro" id="IPR055518">
    <property type="entry name" value="DUF7092"/>
</dbReference>
<dbReference type="PANTHER" id="PTHR22726">
    <property type="entry name" value="METALLOENDOPEPTIDASE OMA1"/>
    <property type="match status" value="1"/>
</dbReference>
<proteinExistence type="inferred from homology"/>
<keyword evidence="5 6" id="KW-0482">Metalloprotease</keyword>
<keyword evidence="3 6" id="KW-0378">Hydrolase</keyword>
<gene>
    <name evidence="10" type="ORF">IM787_01090</name>
</gene>
<reference evidence="10 11" key="1">
    <citation type="submission" date="2020-10" db="EMBL/GenBank/DDBJ databases">
        <title>Ramlibacter sp. HM2 16S ribosomal RNA gene Genome sequencing and assembly.</title>
        <authorList>
            <person name="Kang M."/>
        </authorList>
    </citation>
    <scope>NUCLEOTIDE SEQUENCE [LARGE SCALE GENOMIC DNA]</scope>
    <source>
        <strain evidence="10 11">HM2</strain>
    </source>
</reference>
<evidence type="ECO:0000256" key="4">
    <source>
        <dbReference type="ARBA" id="ARBA00022833"/>
    </source>
</evidence>
<comment type="similarity">
    <text evidence="6">Belongs to the peptidase M48 family.</text>
</comment>
<evidence type="ECO:0000256" key="3">
    <source>
        <dbReference type="ARBA" id="ARBA00022801"/>
    </source>
</evidence>
<comment type="caution">
    <text evidence="10">The sequence shown here is derived from an EMBL/GenBank/DDBJ whole genome shotgun (WGS) entry which is preliminary data.</text>
</comment>
<evidence type="ECO:0000256" key="7">
    <source>
        <dbReference type="SAM" id="Phobius"/>
    </source>
</evidence>
<evidence type="ECO:0000259" key="9">
    <source>
        <dbReference type="Pfam" id="PF23368"/>
    </source>
</evidence>
<feature type="domain" description="DUF7092" evidence="9">
    <location>
        <begin position="8"/>
        <end position="94"/>
    </location>
</feature>
<dbReference type="RefSeq" id="WP_193674784.1">
    <property type="nucleotide sequence ID" value="NZ_JADDIV010000001.1"/>
</dbReference>
<evidence type="ECO:0000256" key="2">
    <source>
        <dbReference type="ARBA" id="ARBA00022723"/>
    </source>
</evidence>
<keyword evidence="1 6" id="KW-0645">Protease</keyword>
<dbReference type="Gene3D" id="3.30.2010.10">
    <property type="entry name" value="Metalloproteases ('zincins'), catalytic domain"/>
    <property type="match status" value="1"/>
</dbReference>
<dbReference type="InterPro" id="IPR001915">
    <property type="entry name" value="Peptidase_M48"/>
</dbReference>
<evidence type="ECO:0000256" key="1">
    <source>
        <dbReference type="ARBA" id="ARBA00022670"/>
    </source>
</evidence>
<comment type="cofactor">
    <cofactor evidence="6">
        <name>Zn(2+)</name>
        <dbReference type="ChEBI" id="CHEBI:29105"/>
    </cofactor>
    <text evidence="6">Binds 1 zinc ion per subunit.</text>
</comment>
<keyword evidence="11" id="KW-1185">Reference proteome</keyword>
<dbReference type="Proteomes" id="UP000806285">
    <property type="component" value="Unassembled WGS sequence"/>
</dbReference>
<sequence>MPLESPWLRATWFDGRSSRARPVRVRLVPAAGGPGLQWQPEDDPDGPALQRTHAEVAWPERFSLKRPPRQVTIDLHEQGSLALDDPAAWQQAFESAGARLPFAERMQTRWPVFAGMFVAAFVLVAIFYRWGTPWAASRIARHVPLAWEQQLSRKALEDMDRAVFEPSALPPSRQDALRAQFASLAAQLAPELRRYPDYAPAVQLHFRKGLGANAFALPGGTVVVTDGLVEAADAEKLPDDAVLGVLAHEIGHVVHRHTTRMVVEQGVLNIGLGLALGDTSWAFSNASSLLTTLAYQRSHEAEADCFASRLMRRAGRPLQPMGRLLLHLDPHTDGAAEFISSHPATPERARRLAEGGSGCEGD</sequence>
<name>A0ABR9RY47_9BURK</name>
<keyword evidence="7" id="KW-1133">Transmembrane helix</keyword>
<evidence type="ECO:0000313" key="11">
    <source>
        <dbReference type="Proteomes" id="UP000806285"/>
    </source>
</evidence>